<dbReference type="Pfam" id="PF02653">
    <property type="entry name" value="BPD_transp_2"/>
    <property type="match status" value="1"/>
</dbReference>
<feature type="transmembrane region" description="Helical" evidence="6">
    <location>
        <begin position="30"/>
        <end position="51"/>
    </location>
</feature>
<evidence type="ECO:0000256" key="5">
    <source>
        <dbReference type="ARBA" id="ARBA00023136"/>
    </source>
</evidence>
<evidence type="ECO:0000256" key="4">
    <source>
        <dbReference type="ARBA" id="ARBA00022989"/>
    </source>
</evidence>
<dbReference type="Proteomes" id="UP000217144">
    <property type="component" value="Chromosome"/>
</dbReference>
<accession>A0AAD0E4D5</accession>
<evidence type="ECO:0000313" key="8">
    <source>
        <dbReference type="Proteomes" id="UP000217144"/>
    </source>
</evidence>
<keyword evidence="2" id="KW-1003">Cell membrane</keyword>
<protein>
    <submittedName>
        <fullName evidence="7">Simple sugar transport system permease protein</fullName>
    </submittedName>
</protein>
<keyword evidence="7" id="KW-0813">Transport</keyword>
<feature type="transmembrane region" description="Helical" evidence="6">
    <location>
        <begin position="155"/>
        <end position="181"/>
    </location>
</feature>
<feature type="transmembrane region" description="Helical" evidence="6">
    <location>
        <begin position="7"/>
        <end position="24"/>
    </location>
</feature>
<evidence type="ECO:0000256" key="6">
    <source>
        <dbReference type="SAM" id="Phobius"/>
    </source>
</evidence>
<dbReference type="PANTHER" id="PTHR43370:SF1">
    <property type="entry name" value="GUANOSINE ABC TRANSPORTER PERMEASE PROTEIN NUPQ"/>
    <property type="match status" value="1"/>
</dbReference>
<dbReference type="EMBL" id="CP016769">
    <property type="protein sequence ID" value="ASY10386.1"/>
    <property type="molecule type" value="Genomic_DNA"/>
</dbReference>
<keyword evidence="4 6" id="KW-1133">Transmembrane helix</keyword>
<dbReference type="RefSeq" id="WP_095670875.1">
    <property type="nucleotide sequence ID" value="NZ_CP016769.1"/>
</dbReference>
<gene>
    <name evidence="7" type="ORF">A1s21148_02335</name>
</gene>
<organism evidence="7 8">
    <name type="scientific">Candidatus Planktophila lacus</name>
    <dbReference type="NCBI Taxonomy" id="1884913"/>
    <lineage>
        <taxon>Bacteria</taxon>
        <taxon>Bacillati</taxon>
        <taxon>Actinomycetota</taxon>
        <taxon>Actinomycetes</taxon>
        <taxon>Candidatus Nanopelagicales</taxon>
        <taxon>Candidatus Nanopelagicaceae</taxon>
        <taxon>Candidatus Planktophila</taxon>
    </lineage>
</organism>
<sequence length="326" mass="34682">MKHLTKRNIYILLAVAATAFFYSRDADITTSVYATGTAFALPLALAAMVGIMCERTGIVNIGIEGTMLISAFVAFFVSYLTQNIVIGLIAALMVGALMGFILALMAVSWRMDQIIAGTIINILATGLTSFLYVQGKTIPSVFQSFEIPLLSKIPFFGQVLFIHGALTFIGLAIILILYVGIYHTPWGLRSRAVGEHPSSADTAGVSVARLRYINVTIAGAIGALAGAYLALELVGSFERGFIAGKGFTALALMIFGRWNPLGALAAALFFGLTQAYASQLMIDQVVNIPSQFTAALPYVLTIVVLTISAGKVRPPAAEGQPYEKGQ</sequence>
<evidence type="ECO:0000256" key="3">
    <source>
        <dbReference type="ARBA" id="ARBA00022692"/>
    </source>
</evidence>
<proteinExistence type="predicted"/>
<dbReference type="KEGG" id="plan:A1s21148_02335"/>
<dbReference type="GO" id="GO:0022857">
    <property type="term" value="F:transmembrane transporter activity"/>
    <property type="evidence" value="ECO:0007669"/>
    <property type="project" value="InterPro"/>
</dbReference>
<dbReference type="InterPro" id="IPR001851">
    <property type="entry name" value="ABC_transp_permease"/>
</dbReference>
<evidence type="ECO:0000313" key="7">
    <source>
        <dbReference type="EMBL" id="ASY10386.1"/>
    </source>
</evidence>
<dbReference type="GO" id="GO:0005886">
    <property type="term" value="C:plasma membrane"/>
    <property type="evidence" value="ECO:0007669"/>
    <property type="project" value="UniProtKB-SubCell"/>
</dbReference>
<evidence type="ECO:0000256" key="1">
    <source>
        <dbReference type="ARBA" id="ARBA00004651"/>
    </source>
</evidence>
<feature type="transmembrane region" description="Helical" evidence="6">
    <location>
        <begin position="114"/>
        <end position="135"/>
    </location>
</feature>
<dbReference type="PANTHER" id="PTHR43370">
    <property type="entry name" value="SUGAR ABC TRANSPORTER INTEGRAL MEMBRANE PROTEIN-RELATED"/>
    <property type="match status" value="1"/>
</dbReference>
<feature type="transmembrane region" description="Helical" evidence="6">
    <location>
        <begin position="58"/>
        <end position="78"/>
    </location>
</feature>
<keyword evidence="8" id="KW-1185">Reference proteome</keyword>
<keyword evidence="5 6" id="KW-0472">Membrane</keyword>
<feature type="transmembrane region" description="Helical" evidence="6">
    <location>
        <begin position="212"/>
        <end position="231"/>
    </location>
</feature>
<name>A0AAD0E4D5_9ACTN</name>
<dbReference type="CDD" id="cd06580">
    <property type="entry name" value="TM_PBP1_transp_TpRbsC_like"/>
    <property type="match status" value="1"/>
</dbReference>
<feature type="transmembrane region" description="Helical" evidence="6">
    <location>
        <begin position="288"/>
        <end position="307"/>
    </location>
</feature>
<evidence type="ECO:0000256" key="2">
    <source>
        <dbReference type="ARBA" id="ARBA00022475"/>
    </source>
</evidence>
<comment type="subcellular location">
    <subcellularLocation>
        <location evidence="1">Cell membrane</location>
        <topology evidence="1">Multi-pass membrane protein</topology>
    </subcellularLocation>
</comment>
<reference evidence="7 8" key="1">
    <citation type="submission" date="2016-07" db="EMBL/GenBank/DDBJ databases">
        <title>High microdiversification within the ubiquitous acI lineage of Actinobacteria.</title>
        <authorList>
            <person name="Neuenschwander S.M."/>
            <person name="Salcher M."/>
            <person name="Ghai R."/>
            <person name="Pernthaler J."/>
        </authorList>
    </citation>
    <scope>NUCLEOTIDE SEQUENCE [LARGE SCALE GENOMIC DNA]</scope>
    <source>
        <strain evidence="7">MMS-21-148</strain>
    </source>
</reference>
<feature type="transmembrane region" description="Helical" evidence="6">
    <location>
        <begin position="84"/>
        <end position="107"/>
    </location>
</feature>
<dbReference type="AlphaFoldDB" id="A0AAD0E4D5"/>
<keyword evidence="7" id="KW-0762">Sugar transport</keyword>
<keyword evidence="3 6" id="KW-0812">Transmembrane</keyword>